<keyword evidence="2" id="KW-0223">Dioxygenase</keyword>
<dbReference type="InterPro" id="IPR050770">
    <property type="entry name" value="Intradiol_RC_Dioxygenase"/>
</dbReference>
<evidence type="ECO:0000313" key="5">
    <source>
        <dbReference type="EMBL" id="SVA98490.1"/>
    </source>
</evidence>
<keyword evidence="3" id="KW-0560">Oxidoreductase</keyword>
<comment type="similarity">
    <text evidence="1">Belongs to the intradiol ring-cleavage dioxygenase family.</text>
</comment>
<evidence type="ECO:0000256" key="3">
    <source>
        <dbReference type="ARBA" id="ARBA00023002"/>
    </source>
</evidence>
<dbReference type="GO" id="GO:0018578">
    <property type="term" value="F:protocatechuate 3,4-dioxygenase activity"/>
    <property type="evidence" value="ECO:0007669"/>
    <property type="project" value="InterPro"/>
</dbReference>
<dbReference type="InterPro" id="IPR039387">
    <property type="entry name" value="3_4-PCD"/>
</dbReference>
<dbReference type="CDD" id="cd03459">
    <property type="entry name" value="3_4-PCD"/>
    <property type="match status" value="1"/>
</dbReference>
<feature type="non-terminal residue" evidence="5">
    <location>
        <position position="222"/>
    </location>
</feature>
<dbReference type="PANTHER" id="PTHR33711">
    <property type="entry name" value="DIOXYGENASE, PUTATIVE (AFU_ORTHOLOGUE AFUA_2G02910)-RELATED"/>
    <property type="match status" value="1"/>
</dbReference>
<reference evidence="5" key="1">
    <citation type="submission" date="2018-05" db="EMBL/GenBank/DDBJ databases">
        <authorList>
            <person name="Lanie J.A."/>
            <person name="Ng W.-L."/>
            <person name="Kazmierczak K.M."/>
            <person name="Andrzejewski T.M."/>
            <person name="Davidsen T.M."/>
            <person name="Wayne K.J."/>
            <person name="Tettelin H."/>
            <person name="Glass J.I."/>
            <person name="Rusch D."/>
            <person name="Podicherti R."/>
            <person name="Tsui H.-C.T."/>
            <person name="Winkler M.E."/>
        </authorList>
    </citation>
    <scope>NUCLEOTIDE SEQUENCE</scope>
</reference>
<dbReference type="Pfam" id="PF00775">
    <property type="entry name" value="Dioxygenase_C"/>
    <property type="match status" value="1"/>
</dbReference>
<gene>
    <name evidence="5" type="ORF">METZ01_LOCUS151344</name>
</gene>
<sequence length="222" mass="25938">MEKVMKNNFSQRRRNFLKRSLAVGALITADWLAPSFVYSNCNLTPRESSGPFYPLSYPLDQDNDLTYLKDKSQKAKGEIIYIKGVVQDENCKLVSKATIEIWQACASGRYNHPEDRNPAELDPNFQYWGKAITNEQGEYRFKTIKPGSYPASWFWTRPPHIHFTVRSPKHLELTTQMYFSDEPLNNKDRLLKNHSKEEQEKCIVTFYQKGQNKFGQFNLILK</sequence>
<name>A0A382AAD7_9ZZZZ</name>
<organism evidence="5">
    <name type="scientific">marine metagenome</name>
    <dbReference type="NCBI Taxonomy" id="408172"/>
    <lineage>
        <taxon>unclassified sequences</taxon>
        <taxon>metagenomes</taxon>
        <taxon>ecological metagenomes</taxon>
    </lineage>
</organism>
<evidence type="ECO:0000256" key="1">
    <source>
        <dbReference type="ARBA" id="ARBA00007825"/>
    </source>
</evidence>
<feature type="domain" description="Intradiol ring-cleavage dioxygenases" evidence="4">
    <location>
        <begin position="50"/>
        <end position="193"/>
    </location>
</feature>
<dbReference type="SUPFAM" id="SSF49482">
    <property type="entry name" value="Aromatic compound dioxygenase"/>
    <property type="match status" value="1"/>
</dbReference>
<dbReference type="InterPro" id="IPR000627">
    <property type="entry name" value="Intradiol_dOase_C"/>
</dbReference>
<evidence type="ECO:0000259" key="4">
    <source>
        <dbReference type="Pfam" id="PF00775"/>
    </source>
</evidence>
<proteinExistence type="inferred from homology"/>
<protein>
    <recommendedName>
        <fullName evidence="4">Intradiol ring-cleavage dioxygenases domain-containing protein</fullName>
    </recommendedName>
</protein>
<accession>A0A382AAD7</accession>
<dbReference type="PANTHER" id="PTHR33711:SF10">
    <property type="entry name" value="INTRADIOL RING-CLEAVAGE DIOXYGENASES DOMAIN-CONTAINING PROTEIN"/>
    <property type="match status" value="1"/>
</dbReference>
<dbReference type="EMBL" id="UINC01024579">
    <property type="protein sequence ID" value="SVA98490.1"/>
    <property type="molecule type" value="Genomic_DNA"/>
</dbReference>
<dbReference type="AlphaFoldDB" id="A0A382AAD7"/>
<dbReference type="GO" id="GO:0008199">
    <property type="term" value="F:ferric iron binding"/>
    <property type="evidence" value="ECO:0007669"/>
    <property type="project" value="InterPro"/>
</dbReference>
<dbReference type="InterPro" id="IPR015889">
    <property type="entry name" value="Intradiol_dOase_core"/>
</dbReference>
<evidence type="ECO:0000256" key="2">
    <source>
        <dbReference type="ARBA" id="ARBA00022964"/>
    </source>
</evidence>
<dbReference type="Gene3D" id="2.60.130.10">
    <property type="entry name" value="Aromatic compound dioxygenase"/>
    <property type="match status" value="1"/>
</dbReference>